<dbReference type="AlphaFoldDB" id="A0A4Y9YHG2"/>
<accession>A0A4Y9YHG2</accession>
<gene>
    <name evidence="1" type="ORF">EVG20_g6866</name>
</gene>
<organism evidence="1 2">
    <name type="scientific">Dentipellis fragilis</name>
    <dbReference type="NCBI Taxonomy" id="205917"/>
    <lineage>
        <taxon>Eukaryota</taxon>
        <taxon>Fungi</taxon>
        <taxon>Dikarya</taxon>
        <taxon>Basidiomycota</taxon>
        <taxon>Agaricomycotina</taxon>
        <taxon>Agaricomycetes</taxon>
        <taxon>Russulales</taxon>
        <taxon>Hericiaceae</taxon>
        <taxon>Dentipellis</taxon>
    </lineage>
</organism>
<sequence>MSSLLSSALRSALTHQNPIDYGNNHWLYVKRYFQDIGKFKLSQLDDQMHDLIKNAVLKVEKDDPDMHAITVMGQLHDSTSCPGQKNVTVRGFTEDGEHWGTFRVDTMGKYHLSLKAQKSIAASRLRRGLTAAPGPSDET</sequence>
<evidence type="ECO:0000313" key="1">
    <source>
        <dbReference type="EMBL" id="TFY61976.1"/>
    </source>
</evidence>
<comment type="caution">
    <text evidence="1">The sequence shown here is derived from an EMBL/GenBank/DDBJ whole genome shotgun (WGS) entry which is preliminary data.</text>
</comment>
<keyword evidence="2" id="KW-1185">Reference proteome</keyword>
<reference evidence="1 2" key="1">
    <citation type="submission" date="2019-02" db="EMBL/GenBank/DDBJ databases">
        <title>Genome sequencing of the rare red list fungi Dentipellis fragilis.</title>
        <authorList>
            <person name="Buettner E."/>
            <person name="Kellner H."/>
        </authorList>
    </citation>
    <scope>NUCLEOTIDE SEQUENCE [LARGE SCALE GENOMIC DNA]</scope>
    <source>
        <strain evidence="1 2">DSM 105465</strain>
    </source>
</reference>
<name>A0A4Y9YHG2_9AGAM</name>
<dbReference type="Proteomes" id="UP000298327">
    <property type="component" value="Unassembled WGS sequence"/>
</dbReference>
<proteinExistence type="predicted"/>
<protein>
    <submittedName>
        <fullName evidence="1">Uncharacterized protein</fullName>
    </submittedName>
</protein>
<dbReference type="EMBL" id="SEOQ01000484">
    <property type="protein sequence ID" value="TFY61976.1"/>
    <property type="molecule type" value="Genomic_DNA"/>
</dbReference>
<evidence type="ECO:0000313" key="2">
    <source>
        <dbReference type="Proteomes" id="UP000298327"/>
    </source>
</evidence>